<dbReference type="InterPro" id="IPR020841">
    <property type="entry name" value="PKS_Beta-ketoAc_synthase_dom"/>
</dbReference>
<comment type="cofactor">
    <cofactor evidence="1">
        <name>pantetheine 4'-phosphate</name>
        <dbReference type="ChEBI" id="CHEBI:47942"/>
    </cofactor>
</comment>
<dbReference type="InterPro" id="IPR020806">
    <property type="entry name" value="PKS_PP-bd"/>
</dbReference>
<dbReference type="InterPro" id="IPR015083">
    <property type="entry name" value="NorB/c/GfsB-D-like_docking"/>
</dbReference>
<dbReference type="SMART" id="SM00827">
    <property type="entry name" value="PKS_AT"/>
    <property type="match status" value="1"/>
</dbReference>
<dbReference type="SMART" id="SM00823">
    <property type="entry name" value="PKS_PP"/>
    <property type="match status" value="1"/>
</dbReference>
<dbReference type="SUPFAM" id="SSF55048">
    <property type="entry name" value="Probable ACP-binding domain of malonyl-CoA ACP transacylase"/>
    <property type="match status" value="1"/>
</dbReference>
<keyword evidence="4" id="KW-0808">Transferase</keyword>
<keyword evidence="5" id="KW-0045">Antibiotic biosynthesis</keyword>
<dbReference type="SUPFAM" id="SSF51735">
    <property type="entry name" value="NAD(P)-binding Rossmann-fold domains"/>
    <property type="match status" value="2"/>
</dbReference>
<dbReference type="Gene3D" id="3.40.47.10">
    <property type="match status" value="1"/>
</dbReference>
<dbReference type="Pfam" id="PF08990">
    <property type="entry name" value="Docking"/>
    <property type="match status" value="1"/>
</dbReference>
<dbReference type="InterPro" id="IPR018201">
    <property type="entry name" value="Ketoacyl_synth_AS"/>
</dbReference>
<dbReference type="SMART" id="SM00822">
    <property type="entry name" value="PKS_KR"/>
    <property type="match status" value="1"/>
</dbReference>
<keyword evidence="6" id="KW-0511">Multifunctional enzyme</keyword>
<dbReference type="InterPro" id="IPR057326">
    <property type="entry name" value="KR_dom"/>
</dbReference>
<comment type="caution">
    <text evidence="12">The sequence shown here is derived from an EMBL/GenBank/DDBJ whole genome shotgun (WGS) entry which is preliminary data.</text>
</comment>
<evidence type="ECO:0000313" key="13">
    <source>
        <dbReference type="Proteomes" id="UP001501747"/>
    </source>
</evidence>
<sequence length="1496" mass="157636">MANSSEELIAALRESLKENARLERRNSELVAAATEPVAIVGIGCRFPGGVRTPEQLWDLVARGGEGVSDFPDDRGWDLGSLFHPDPDHRGTSYTSRGNFLHDAAEFDPELFGISPREALAMDPQQRLLLEVAWEAFERAGIDPGTVKGSPTGVFAGLMYNDYGQNLGELPEGVEGFLGTGTTGSVLSGRISYTFGLEGPAVTVDTACSSSLVAMHLAAQALRTGECSLALAGGVTVMSVPDTFVDFSRQRGLSVDGRCKSFAAAADGTGWSEGAGILLLEKLSDAERNGHPIFAVLRGSAVNQDGASNGLTAPNGPSQQRVIRQALSNAGLGPSDVDAVEAHGTGTVLGDPIEAQALLATYGQNRSEPLWLGSLKSNIGHAQAAAGVAGVIKTVMALRHGVLPKSLHIDSPSPHVDWTAGAVSLLTSAREWPAVDRPRRAAVSSFGISGTNSHVILEEAPACDSVSARAGRSGAGVPHDTEQAPASSWEVVAPPVLPLVVSGKTPAALEAQTSRLKSFVDSNESASDVDIAFSLATTRAALDERAVFLGDLSGQPIARGRVVKGKTAFLFTGQGSQRRGMGEQLYAAYPVFAAAYDEVRALLPASSEDLDQTGNAQPALFALEVALYRLVESWGIKPDLLVGHSIGELAAAHVAGVFSLEDAARLVTARGQLMQALPGGGAMIAIQATEDEVLAHDVDIAAINGPRAVVISGPEETVLAVAAQFPDRKTKRLTVSHAFHSSLMDGMLADFAKVAMSVKYSEPTVQIVSNVTGTVAKASELMSAEYWVRHVRGAVRFADGIATCAEKGVTRYLELGPDGTLSAMGADCAVGTFAPVLRKDRPEPEALLAGVGQVFAAGAPVDWAAVFSGTGARRVDLPTYAFQQQRFWLKPERPERGSWRYRVRWDAISVPRSTLFGTWAVLGDPKLEAVLAARGALISTDLSEVDGIVSVGADLARTLEILQQAKAPVWSVTVGQAPEQAQVWGLGQVAALEHPERWGGLVELPATPSEQDYELLADVLGGTESQVAIRENGLVARRLVHSAPGAAKRDWKPRGTVLLTGGTGALGSFTARWLARNGAASRGTPVPGRPPHAGTASRADSSDLHLVLLSRRGNDAPGAAELSAELTELGARVTVAACDVADRDALAELIDKLHADGETIRSVMHIAGVVDDGPLDELDGTRLQSVLRPKVTAAHNLHELTKSLELDAFVLFSSLAGVCGNPGQGAYAAANAHLDALAEQRHLDGLPATSIAWGAWAEAGMAASLEQELRRFGIRPMSPEKALAALQTALDQQDVAVTVADIDWSLFAPNMPGTLFDALPETAKPVLAEDESAALLRKLDGAPEAEQTRVLVELVRARVSTVLGHATTAAVQPERAFSELGFDSLTSVEFRNRLNAATGLVLPSSLVFDYPTPVALAAFLREELTGVDGDGDQLLDRLEDTLLALPPGDALRERLIGRLKALVSSSSPREEETDLIDSLRSSSNDELFDFIDKQLGN</sequence>
<keyword evidence="3" id="KW-0597">Phosphoprotein</keyword>
<evidence type="ECO:0000259" key="11">
    <source>
        <dbReference type="PROSITE" id="PS52004"/>
    </source>
</evidence>
<reference evidence="13" key="1">
    <citation type="journal article" date="2019" name="Int. J. Syst. Evol. Microbiol.">
        <title>The Global Catalogue of Microorganisms (GCM) 10K type strain sequencing project: providing services to taxonomists for standard genome sequencing and annotation.</title>
        <authorList>
            <consortium name="The Broad Institute Genomics Platform"/>
            <consortium name="The Broad Institute Genome Sequencing Center for Infectious Disease"/>
            <person name="Wu L."/>
            <person name="Ma J."/>
        </authorList>
    </citation>
    <scope>NUCLEOTIDE SEQUENCE [LARGE SCALE GENOMIC DNA]</scope>
    <source>
        <strain evidence="13">JCM 17342</strain>
    </source>
</reference>
<evidence type="ECO:0000313" key="12">
    <source>
        <dbReference type="EMBL" id="GAA3986891.1"/>
    </source>
</evidence>
<dbReference type="Gene3D" id="3.40.366.10">
    <property type="entry name" value="Malonyl-Coenzyme A Acyl Carrier Protein, domain 2"/>
    <property type="match status" value="1"/>
</dbReference>
<dbReference type="InterPro" id="IPR014031">
    <property type="entry name" value="Ketoacyl_synth_C"/>
</dbReference>
<evidence type="ECO:0000256" key="6">
    <source>
        <dbReference type="ARBA" id="ARBA00023268"/>
    </source>
</evidence>
<keyword evidence="8" id="KW-0175">Coiled coil</keyword>
<dbReference type="InterPro" id="IPR014030">
    <property type="entry name" value="Ketoacyl_synth_N"/>
</dbReference>
<dbReference type="InterPro" id="IPR050091">
    <property type="entry name" value="PKS_NRPS_Biosynth_Enz"/>
</dbReference>
<dbReference type="CDD" id="cd08952">
    <property type="entry name" value="KR_1_SDR_x"/>
    <property type="match status" value="1"/>
</dbReference>
<name>A0ABP7QR83_9PSEU</name>
<dbReference type="InterPro" id="IPR013968">
    <property type="entry name" value="PKS_KR"/>
</dbReference>
<dbReference type="Gene3D" id="3.30.70.3290">
    <property type="match status" value="1"/>
</dbReference>
<dbReference type="Pfam" id="PF08659">
    <property type="entry name" value="KR"/>
    <property type="match status" value="1"/>
</dbReference>
<evidence type="ECO:0000256" key="5">
    <source>
        <dbReference type="ARBA" id="ARBA00023194"/>
    </source>
</evidence>
<dbReference type="InterPro" id="IPR016039">
    <property type="entry name" value="Thiolase-like"/>
</dbReference>
<dbReference type="SUPFAM" id="SSF53901">
    <property type="entry name" value="Thiolase-like"/>
    <property type="match status" value="1"/>
</dbReference>
<protein>
    <recommendedName>
        <fullName evidence="14">Acyl transferase domain-containing protein</fullName>
    </recommendedName>
</protein>
<dbReference type="CDD" id="cd00833">
    <property type="entry name" value="PKS"/>
    <property type="match status" value="1"/>
</dbReference>
<feature type="coiled-coil region" evidence="8">
    <location>
        <begin position="5"/>
        <end position="32"/>
    </location>
</feature>
<proteinExistence type="predicted"/>
<evidence type="ECO:0008006" key="14">
    <source>
        <dbReference type="Google" id="ProtNLM"/>
    </source>
</evidence>
<evidence type="ECO:0000256" key="7">
    <source>
        <dbReference type="ARBA" id="ARBA00023315"/>
    </source>
</evidence>
<evidence type="ECO:0000256" key="3">
    <source>
        <dbReference type="ARBA" id="ARBA00022553"/>
    </source>
</evidence>
<dbReference type="PROSITE" id="PS52004">
    <property type="entry name" value="KS3_2"/>
    <property type="match status" value="1"/>
</dbReference>
<dbReference type="Pfam" id="PF00550">
    <property type="entry name" value="PP-binding"/>
    <property type="match status" value="1"/>
</dbReference>
<dbReference type="Gene3D" id="3.40.50.720">
    <property type="entry name" value="NAD(P)-binding Rossmann-like Domain"/>
    <property type="match status" value="1"/>
</dbReference>
<dbReference type="Gene3D" id="1.10.1200.10">
    <property type="entry name" value="ACP-like"/>
    <property type="match status" value="1"/>
</dbReference>
<keyword evidence="13" id="KW-1185">Reference proteome</keyword>
<dbReference type="SUPFAM" id="SSF52151">
    <property type="entry name" value="FabD/lysophospholipase-like"/>
    <property type="match status" value="1"/>
</dbReference>
<dbReference type="InterPro" id="IPR016036">
    <property type="entry name" value="Malonyl_transacylase_ACP-bd"/>
</dbReference>
<evidence type="ECO:0000256" key="4">
    <source>
        <dbReference type="ARBA" id="ARBA00022679"/>
    </source>
</evidence>
<dbReference type="SMART" id="SM01294">
    <property type="entry name" value="PKS_PP_betabranch"/>
    <property type="match status" value="1"/>
</dbReference>
<dbReference type="PANTHER" id="PTHR43775">
    <property type="entry name" value="FATTY ACID SYNTHASE"/>
    <property type="match status" value="1"/>
</dbReference>
<dbReference type="SMART" id="SM00825">
    <property type="entry name" value="PKS_KS"/>
    <property type="match status" value="1"/>
</dbReference>
<dbReference type="InterPro" id="IPR014043">
    <property type="entry name" value="Acyl_transferase_dom"/>
</dbReference>
<dbReference type="SUPFAM" id="SSF47336">
    <property type="entry name" value="ACP-like"/>
    <property type="match status" value="1"/>
</dbReference>
<keyword evidence="2" id="KW-0596">Phosphopantetheine</keyword>
<dbReference type="PROSITE" id="PS50075">
    <property type="entry name" value="CARRIER"/>
    <property type="match status" value="1"/>
</dbReference>
<evidence type="ECO:0000256" key="8">
    <source>
        <dbReference type="SAM" id="Coils"/>
    </source>
</evidence>
<dbReference type="InterPro" id="IPR036736">
    <property type="entry name" value="ACP-like_sf"/>
</dbReference>
<dbReference type="InterPro" id="IPR032821">
    <property type="entry name" value="PKS_assoc"/>
</dbReference>
<evidence type="ECO:0000256" key="9">
    <source>
        <dbReference type="SAM" id="MobiDB-lite"/>
    </source>
</evidence>
<organism evidence="12 13">
    <name type="scientific">Allokutzneria multivorans</name>
    <dbReference type="NCBI Taxonomy" id="1142134"/>
    <lineage>
        <taxon>Bacteria</taxon>
        <taxon>Bacillati</taxon>
        <taxon>Actinomycetota</taxon>
        <taxon>Actinomycetes</taxon>
        <taxon>Pseudonocardiales</taxon>
        <taxon>Pseudonocardiaceae</taxon>
        <taxon>Allokutzneria</taxon>
    </lineage>
</organism>
<dbReference type="Pfam" id="PF16197">
    <property type="entry name" value="KAsynt_C_assoc"/>
    <property type="match status" value="1"/>
</dbReference>
<dbReference type="Pfam" id="PF00698">
    <property type="entry name" value="Acyl_transf_1"/>
    <property type="match status" value="1"/>
</dbReference>
<feature type="domain" description="Ketosynthase family 3 (KS3)" evidence="11">
    <location>
        <begin position="34"/>
        <end position="458"/>
    </location>
</feature>
<keyword evidence="7" id="KW-0012">Acyltransferase</keyword>
<accession>A0ABP7QR83</accession>
<evidence type="ECO:0000259" key="10">
    <source>
        <dbReference type="PROSITE" id="PS50075"/>
    </source>
</evidence>
<dbReference type="PROSITE" id="PS00606">
    <property type="entry name" value="KS3_1"/>
    <property type="match status" value="1"/>
</dbReference>
<dbReference type="EMBL" id="BAABAL010000003">
    <property type="protein sequence ID" value="GAA3986891.1"/>
    <property type="molecule type" value="Genomic_DNA"/>
</dbReference>
<dbReference type="InterPro" id="IPR009081">
    <property type="entry name" value="PP-bd_ACP"/>
</dbReference>
<evidence type="ECO:0000256" key="2">
    <source>
        <dbReference type="ARBA" id="ARBA00022450"/>
    </source>
</evidence>
<dbReference type="InterPro" id="IPR016035">
    <property type="entry name" value="Acyl_Trfase/lysoPLipase"/>
</dbReference>
<gene>
    <name evidence="12" type="ORF">GCM10022247_01540</name>
</gene>
<dbReference type="InterPro" id="IPR036291">
    <property type="entry name" value="NAD(P)-bd_dom_sf"/>
</dbReference>
<evidence type="ECO:0000256" key="1">
    <source>
        <dbReference type="ARBA" id="ARBA00001957"/>
    </source>
</evidence>
<dbReference type="InterPro" id="IPR001227">
    <property type="entry name" value="Ac_transferase_dom_sf"/>
</dbReference>
<dbReference type="Proteomes" id="UP001501747">
    <property type="component" value="Unassembled WGS sequence"/>
</dbReference>
<dbReference type="Pfam" id="PF00109">
    <property type="entry name" value="ketoacyl-synt"/>
    <property type="match status" value="1"/>
</dbReference>
<feature type="region of interest" description="Disordered" evidence="9">
    <location>
        <begin position="1078"/>
        <end position="1099"/>
    </location>
</feature>
<dbReference type="PANTHER" id="PTHR43775:SF51">
    <property type="entry name" value="INACTIVE PHENOLPHTHIOCEROL SYNTHESIS POLYKETIDE SYNTHASE TYPE I PKS1-RELATED"/>
    <property type="match status" value="1"/>
</dbReference>
<dbReference type="Pfam" id="PF02801">
    <property type="entry name" value="Ketoacyl-synt_C"/>
    <property type="match status" value="1"/>
</dbReference>
<feature type="domain" description="Carrier" evidence="10">
    <location>
        <begin position="1345"/>
        <end position="1423"/>
    </location>
</feature>